<accession>A0A9P8FQG1</accession>
<evidence type="ECO:0000256" key="6">
    <source>
        <dbReference type="ARBA" id="ARBA00022679"/>
    </source>
</evidence>
<sequence>MDVFQKCLAIAKDPWHTRWICPLLLLADAGLTALIVWKVPYTEIDWTAYVEQVTQYLAGERDYTKIQGG</sequence>
<comment type="caution">
    <text evidence="15">The sequence shown here is derived from an EMBL/GenBank/DDBJ whole genome shotgun (WGS) entry which is preliminary data.</text>
</comment>
<evidence type="ECO:0000256" key="2">
    <source>
        <dbReference type="ARBA" id="ARBA00004922"/>
    </source>
</evidence>
<keyword evidence="9" id="KW-1133">Transmembrane helix</keyword>
<proteinExistence type="inferred from homology"/>
<dbReference type="EMBL" id="JAHFXS010000951">
    <property type="protein sequence ID" value="KAG9980691.1"/>
    <property type="molecule type" value="Genomic_DNA"/>
</dbReference>
<keyword evidence="5 14" id="KW-0328">Glycosyltransferase</keyword>
<reference evidence="15" key="2">
    <citation type="submission" date="2021-08" db="EMBL/GenBank/DDBJ databases">
        <authorList>
            <person name="Gostincar C."/>
            <person name="Sun X."/>
            <person name="Song Z."/>
            <person name="Gunde-Cimerman N."/>
        </authorList>
    </citation>
    <scope>NUCLEOTIDE SEQUENCE</scope>
    <source>
        <strain evidence="15">EXF-9298</strain>
    </source>
</reference>
<evidence type="ECO:0000256" key="4">
    <source>
        <dbReference type="ARBA" id="ARBA00015561"/>
    </source>
</evidence>
<feature type="non-terminal residue" evidence="15">
    <location>
        <position position="69"/>
    </location>
</feature>
<dbReference type="PANTHER" id="PTHR12646">
    <property type="entry name" value="NOT56 - RELATED"/>
    <property type="match status" value="1"/>
</dbReference>
<evidence type="ECO:0000256" key="11">
    <source>
        <dbReference type="ARBA" id="ARBA00044743"/>
    </source>
</evidence>
<dbReference type="InterPro" id="IPR007873">
    <property type="entry name" value="Glycosyltransferase_ALG3"/>
</dbReference>
<comment type="similarity">
    <text evidence="13">Belongs to the glycosyltransferase ALG3 family.</text>
</comment>
<keyword evidence="7" id="KW-0812">Transmembrane</keyword>
<evidence type="ECO:0000256" key="1">
    <source>
        <dbReference type="ARBA" id="ARBA00004477"/>
    </source>
</evidence>
<dbReference type="GO" id="GO:0052925">
    <property type="term" value="F:dol-P-Man:Man(5)GlcNAc(2)-PP-Dol alpha-1,3-mannosyltransferase activity"/>
    <property type="evidence" value="ECO:0007669"/>
    <property type="project" value="UniProtKB-EC"/>
</dbReference>
<evidence type="ECO:0000256" key="7">
    <source>
        <dbReference type="ARBA" id="ARBA00022692"/>
    </source>
</evidence>
<evidence type="ECO:0000256" key="13">
    <source>
        <dbReference type="ARBA" id="ARBA00093457"/>
    </source>
</evidence>
<evidence type="ECO:0000256" key="3">
    <source>
        <dbReference type="ARBA" id="ARBA00011964"/>
    </source>
</evidence>
<organism evidence="15 16">
    <name type="scientific">Aureobasidium melanogenum</name>
    <name type="common">Aureobasidium pullulans var. melanogenum</name>
    <dbReference type="NCBI Taxonomy" id="46634"/>
    <lineage>
        <taxon>Eukaryota</taxon>
        <taxon>Fungi</taxon>
        <taxon>Dikarya</taxon>
        <taxon>Ascomycota</taxon>
        <taxon>Pezizomycotina</taxon>
        <taxon>Dothideomycetes</taxon>
        <taxon>Dothideomycetidae</taxon>
        <taxon>Dothideales</taxon>
        <taxon>Saccotheciaceae</taxon>
        <taxon>Aureobasidium</taxon>
    </lineage>
</organism>
<protein>
    <recommendedName>
        <fullName evidence="4 14">Dol-P-Man:Man(5)GlcNAc(2)-PP-Dol alpha-1,3-mannosyltransferase</fullName>
        <ecNumber evidence="3 14">2.4.1.258</ecNumber>
    </recommendedName>
    <alternativeName>
        <fullName evidence="14">Dol-P-Man-dependent alpha(1-3)-mannosyltransferase</fullName>
    </alternativeName>
</protein>
<evidence type="ECO:0000313" key="15">
    <source>
        <dbReference type="EMBL" id="KAG9980691.1"/>
    </source>
</evidence>
<keyword evidence="10" id="KW-0472">Membrane</keyword>
<evidence type="ECO:0000256" key="5">
    <source>
        <dbReference type="ARBA" id="ARBA00022676"/>
    </source>
</evidence>
<reference evidence="15" key="1">
    <citation type="journal article" date="2021" name="J Fungi (Basel)">
        <title>Virulence traits and population genomics of the black yeast Aureobasidium melanogenum.</title>
        <authorList>
            <person name="Cernosa A."/>
            <person name="Sun X."/>
            <person name="Gostincar C."/>
            <person name="Fang C."/>
            <person name="Gunde-Cimerman N."/>
            <person name="Song Z."/>
        </authorList>
    </citation>
    <scope>NUCLEOTIDE SEQUENCE</scope>
    <source>
        <strain evidence="15">EXF-9298</strain>
    </source>
</reference>
<evidence type="ECO:0000256" key="14">
    <source>
        <dbReference type="RuleBase" id="RU364047"/>
    </source>
</evidence>
<dbReference type="EC" id="2.4.1.258" evidence="3 14"/>
<comment type="pathway">
    <text evidence="2 14">Protein modification; protein glycosylation.</text>
</comment>
<evidence type="ECO:0000256" key="12">
    <source>
        <dbReference type="ARBA" id="ARBA00049506"/>
    </source>
</evidence>
<name>A0A9P8FQG1_AURME</name>
<gene>
    <name evidence="15" type="ORF">KCU98_g7975</name>
</gene>
<comment type="catalytic activity">
    <reaction evidence="12 14">
        <text>an alpha-D-Man-(1-&gt;2)-alpha-D-Man-(1-&gt;2)-alpha-D-Man-(1-&gt;3)-[alpha-D-Man-(1-&gt;6)]-beta-D-Man-(1-&gt;4)-beta-D-GlcNAc-(1-&gt;4)-alpha-D-GlcNAc-diphospho-di-trans,poly-cis-dolichol + a di-trans,poly-cis-dolichyl beta-D-mannosyl phosphate = an alpha-D-Man-(1-&gt;2)-alpha-D-Man-(1-&gt;2)-alpha-D-Man-(1-&gt;3)-[alpha-D-Man-(1-&gt;3)-alpha-D-Man-(1-&gt;6)]-beta-D-Man-(1-&gt;4)-beta-D-GlcNAc-(1-&gt;4)-alpha-D-GlcNAc-diphospho-di-trans,poly-cis-dolichol + a di-trans,poly-cis-dolichyl phosphate + H(+)</text>
        <dbReference type="Rhea" id="RHEA:29527"/>
        <dbReference type="Rhea" id="RHEA-COMP:19498"/>
        <dbReference type="Rhea" id="RHEA-COMP:19501"/>
        <dbReference type="Rhea" id="RHEA-COMP:19516"/>
        <dbReference type="Rhea" id="RHEA-COMP:19517"/>
        <dbReference type="ChEBI" id="CHEBI:15378"/>
        <dbReference type="ChEBI" id="CHEBI:57683"/>
        <dbReference type="ChEBI" id="CHEBI:58211"/>
        <dbReference type="ChEBI" id="CHEBI:132515"/>
        <dbReference type="ChEBI" id="CHEBI:132516"/>
        <dbReference type="EC" id="2.4.1.258"/>
    </reaction>
    <physiologicalReaction direction="left-to-right" evidence="12 14">
        <dbReference type="Rhea" id="RHEA:29528"/>
    </physiologicalReaction>
</comment>
<keyword evidence="8 14" id="KW-0256">Endoplasmic reticulum</keyword>
<evidence type="ECO:0000256" key="10">
    <source>
        <dbReference type="ARBA" id="ARBA00023136"/>
    </source>
</evidence>
<dbReference type="PANTHER" id="PTHR12646:SF0">
    <property type="entry name" value="DOL-P-MAN:MAN(5)GLCNAC(2)-PP-DOL ALPHA-1,3-MANNOSYLTRANSFERASE"/>
    <property type="match status" value="1"/>
</dbReference>
<dbReference type="Pfam" id="PF05208">
    <property type="entry name" value="ALG3"/>
    <property type="match status" value="1"/>
</dbReference>
<comment type="subcellular location">
    <subcellularLocation>
        <location evidence="1 14">Endoplasmic reticulum membrane</location>
        <topology evidence="1 14">Multi-pass membrane protein</topology>
    </subcellularLocation>
</comment>
<keyword evidence="6 14" id="KW-0808">Transferase</keyword>
<keyword evidence="16" id="KW-1185">Reference proteome</keyword>
<dbReference type="AlphaFoldDB" id="A0A9P8FQG1"/>
<evidence type="ECO:0000256" key="8">
    <source>
        <dbReference type="ARBA" id="ARBA00022824"/>
    </source>
</evidence>
<evidence type="ECO:0000313" key="16">
    <source>
        <dbReference type="Proteomes" id="UP000729357"/>
    </source>
</evidence>
<evidence type="ECO:0000256" key="9">
    <source>
        <dbReference type="ARBA" id="ARBA00022989"/>
    </source>
</evidence>
<comment type="function">
    <text evidence="11 14">Dol-P-Man:Man(5)GlcNAc(2)-PP-Dol alpha-1,3-mannosyltransferase that operates in the biosynthetic pathway of dolichol-linked oligosaccharides, the glycan precursors employed in protein asparagine (N)-glycosylation. The assembly of dolichol-linked oligosaccharides begins on the cytosolic side of the endoplasmic reticulum membrane and finishes in its lumen. The sequential addition of sugars to dolichol pyrophosphate produces dolichol-linked oligosaccharides containing fourteen sugars, including two GlcNAcs, nine mannoses and three glucoses. Once assembled, the oligosaccharide is transferred from the lipid to nascent proteins by oligosaccharyltransferases. In the lumen of the endoplasmic reticulum, adds the first dolichyl beta-D-mannosyl phosphate derived mannose in an alpha-1,3 linkage to Man(5)GlcNAc(2)-PP-dolichol to produce Man(6)GlcNAc(2)-PP-dolichol.</text>
</comment>
<dbReference type="Proteomes" id="UP000729357">
    <property type="component" value="Unassembled WGS sequence"/>
</dbReference>
<dbReference type="GO" id="GO:0005789">
    <property type="term" value="C:endoplasmic reticulum membrane"/>
    <property type="evidence" value="ECO:0007669"/>
    <property type="project" value="UniProtKB-SubCell"/>
</dbReference>